<organismHost>
    <name type="scientific">Chlorella</name>
    <dbReference type="NCBI Taxonomy" id="3071"/>
</organismHost>
<reference evidence="1 2" key="4">
    <citation type="journal article" date="1996" name="Virology">
        <title>Analysis of 76 kb of the chlorella virus PBCV-1 330-kb genome: map positions 182 to 258.</title>
        <authorList>
            <person name="Kutish G.F."/>
            <person name="Li Y."/>
            <person name="Lu Z."/>
            <person name="Furuta M."/>
            <person name="Rock D.L."/>
            <person name="Van Etten J.L."/>
        </authorList>
    </citation>
    <scope>NUCLEOTIDE SEQUENCE [LARGE SCALE GENOMIC DNA]</scope>
</reference>
<reference evidence="1 2" key="5">
    <citation type="journal article" date="1997" name="Virology">
        <title>Analysis of 74 kb of DNA located at the right end of the 330-kb chlorella virus PBCV-1 genome.</title>
        <authorList>
            <person name="Li Y."/>
            <person name="Lu Z."/>
            <person name="Sun L."/>
            <person name="Ropp S."/>
            <person name="Kutish G.F."/>
            <person name="Rock D.L."/>
            <person name="Van Etten J.L."/>
        </authorList>
    </citation>
    <scope>NUCLEOTIDE SEQUENCE [LARGE SCALE GENOMIC DNA]</scope>
</reference>
<protein>
    <submittedName>
        <fullName evidence="1">Uncharacterized protein</fullName>
    </submittedName>
</protein>
<dbReference type="EMBL" id="JF411744">
    <property type="protein sequence ID" value="AAC96380.1"/>
    <property type="molecule type" value="Genomic_DNA"/>
</dbReference>
<reference evidence="1 2" key="6">
    <citation type="journal article" date="1999" name="Virology">
        <title>Chlorella virus PBCV-1 encodes a functional homospermidine synthase.</title>
        <authorList>
            <person name="Kaiser A."/>
            <person name="Vollmert M."/>
            <person name="Tholl D."/>
            <person name="Graves M.V."/>
            <person name="Gurnon J.R."/>
            <person name="Xing W."/>
            <person name="Lisec A.D."/>
            <person name="Nickerson K.W."/>
            <person name="Van Etten J.L."/>
        </authorList>
    </citation>
    <scope>NUCLEOTIDE SEQUENCE [LARGE SCALE GENOMIC DNA]</scope>
</reference>
<dbReference type="RefSeq" id="NP_048360.1">
    <property type="nucleotide sequence ID" value="NC_000852.5"/>
</dbReference>
<reference evidence="1 2" key="3">
    <citation type="journal article" date="1996" name="Virology">
        <title>Analysis of 94 kb of the chlorella virus PBCV-1 330-kb genome: map positions 88 to 182.</title>
        <authorList>
            <person name="Lu Z."/>
            <person name="Li Y."/>
            <person name="Que Q."/>
            <person name="Kutish G.F."/>
            <person name="Rock D.L."/>
            <person name="Van Etten J.L."/>
        </authorList>
    </citation>
    <scope>NUCLEOTIDE SEQUENCE [LARGE SCALE GENOMIC DNA]</scope>
</reference>
<sequence length="97" mass="11450">MGILDILFRWIKWVRSRTFFHSNFKRYFPDEIPETTHDDARGRTRIYVDIIFNRFHCKIAHFLCNVPPDRVIKIIPGDEGVLLSHGDELIQSTGHNV</sequence>
<dbReference type="Proteomes" id="UP000000862">
    <property type="component" value="Segment"/>
</dbReference>
<evidence type="ECO:0000313" key="1">
    <source>
        <dbReference type="EMBL" id="AAC96380.1"/>
    </source>
</evidence>
<accession>Q89347</accession>
<keyword evidence="2" id="KW-1185">Reference proteome</keyword>
<proteinExistence type="predicted"/>
<dbReference type="GeneID" id="917919"/>
<evidence type="ECO:0000313" key="2">
    <source>
        <dbReference type="Proteomes" id="UP000000862"/>
    </source>
</evidence>
<reference evidence="1 2" key="7">
    <citation type="journal article" date="2000" name="Virology">
        <title>Characterization of a beta-1,3-glucanase encoded by chlorella virus PBCV-1.</title>
        <authorList>
            <person name="Sun L."/>
            <person name="Gurnon J.R."/>
            <person name="Adams B.J."/>
            <person name="Graves M.V."/>
            <person name="Van Etten J.L."/>
        </authorList>
    </citation>
    <scope>NUCLEOTIDE SEQUENCE [LARGE SCALE GENOMIC DNA]</scope>
</reference>
<reference evidence="1 2" key="1">
    <citation type="journal article" date="1995" name="Virology">
        <title>Analysis of 45 kb of DNA located at the left end of the chlorella virus PBCV-1 genome.</title>
        <authorList>
            <person name="Lu Z."/>
            <person name="Li Y."/>
            <person name="Zhang Y."/>
            <person name="Kutish G.F."/>
            <person name="Rock D.L."/>
            <person name="Van Etten J.L."/>
        </authorList>
    </citation>
    <scope>NUCLEOTIDE SEQUENCE [LARGE SCALE GENOMIC DNA]</scope>
</reference>
<reference evidence="1 2" key="2">
    <citation type="journal article" date="1995" name="Virology">
        <title>Analysis of 43 kb of the Chlorella virus PBCV-1 330-kb genome: map positions 45 to 88.</title>
        <authorList>
            <person name="Li Y."/>
            <person name="Lu Z."/>
            <person name="Burbank D.E."/>
            <person name="Kutish G.F."/>
            <person name="Rock D.L."/>
            <person name="Van Etten J.L."/>
        </authorList>
    </citation>
    <scope>NUCLEOTIDE SEQUENCE [LARGE SCALE GENOMIC DNA]</scope>
</reference>
<organism evidence="1 2">
    <name type="scientific">Paramecium bursaria Chlorella virus 1</name>
    <name type="common">PBCV-1</name>
    <dbReference type="NCBI Taxonomy" id="10506"/>
    <lineage>
        <taxon>Viruses</taxon>
        <taxon>Varidnaviria</taxon>
        <taxon>Bamfordvirae</taxon>
        <taxon>Nucleocytoviricota</taxon>
        <taxon>Megaviricetes</taxon>
        <taxon>Algavirales</taxon>
        <taxon>Phycodnaviridae</taxon>
        <taxon>Chlorovirus</taxon>
        <taxon>Chlorovirus vanettense</taxon>
    </lineage>
</organism>
<gene>
    <name evidence="1" type="primary">a012R</name>
</gene>
<dbReference type="PIR" id="T17502">
    <property type="entry name" value="T17502"/>
</dbReference>
<reference evidence="1 2" key="8">
    <citation type="journal article" date="2010" name="J. Virol.">
        <title>Microarray analysis of Paramecium bursaria chlorella virus 1 transcription.</title>
        <authorList>
            <person name="Yanai-Balser G.M."/>
            <person name="Duncan G.A."/>
            <person name="Eudy J.D."/>
            <person name="Wang D."/>
            <person name="Li X."/>
            <person name="Agarkova I.V."/>
            <person name="Dunigan D.D."/>
            <person name="Van Etten J.L."/>
        </authorList>
    </citation>
    <scope>NUCLEOTIDE SEQUENCE [LARGE SCALE GENOMIC DNA]</scope>
</reference>
<name>Q89347_PBCV1</name>
<dbReference type="KEGG" id="vg:917919"/>